<feature type="domain" description="Integrator complex subunit 3 N-terminal" evidence="1">
    <location>
        <begin position="44"/>
        <end position="455"/>
    </location>
</feature>
<dbReference type="InterPro" id="IPR045334">
    <property type="entry name" value="INTS3"/>
</dbReference>
<sequence length="476" mass="54957">MASKLTERCPHEAESSLEITLRQAFCCLQPQLSPPFPLTIPTQEQYSQLNKAILYGILCEPHLAKVHIKHLHAVITDGYEYFTSILIKIVNEMHGKLVDSAKRQLIWVTREMVDVSAIGFDGLLVALLRQIVGGDFGEENLWLCFEMVSLFSSKWDCMLEEVPLVLTGALYVFLRLLSDHCRVMNVPKIESLRKMEKDFCVKMLREKFDLCLKIGRDLVRILQDLVHVPEFRAVWKDLLYDPSTFGVDDFLDISKLYNTRTSKWYFLLRVTPQMESQLRFLLTHVKFGSQKRYQIWFTRKFLSVPEKNAVVIDIVRFICCAHHPSNDIIHSDIIPRWAVTGWLLKSSMKNYVEANSKLALFYDWLFFNEKVDNVMNIEPAVLLMVHSIPNYIDLTNSLLEFLLILLDNYDLERKEIVLRGISTAFHTLVRKGVIKSLDVLINCHKLSANLRERLAELLSGCSGIAESSRIPTSQML</sequence>
<gene>
    <name evidence="2" type="ORF">C2S53_005308</name>
</gene>
<dbReference type="Pfam" id="PF10189">
    <property type="entry name" value="Ints3_N"/>
    <property type="match status" value="1"/>
</dbReference>
<dbReference type="InterPro" id="IPR019333">
    <property type="entry name" value="INTS3_N"/>
</dbReference>
<accession>A0AAD4JMB6</accession>
<dbReference type="PANTHER" id="PTHR13587">
    <property type="entry name" value="INTEGRATOR COMPLEX SUBUNIT 3"/>
    <property type="match status" value="1"/>
</dbReference>
<dbReference type="AlphaFoldDB" id="A0AAD4JMB6"/>
<dbReference type="PANTHER" id="PTHR13587:SF7">
    <property type="entry name" value="INTEGRATOR COMPLEX SUBUNIT 3"/>
    <property type="match status" value="1"/>
</dbReference>
<comment type="caution">
    <text evidence="2">The sequence shown here is derived from an EMBL/GenBank/DDBJ whole genome shotgun (WGS) entry which is preliminary data.</text>
</comment>
<organism evidence="2 3">
    <name type="scientific">Perilla frutescens var. hirtella</name>
    <name type="common">Perilla citriodora</name>
    <name type="synonym">Perilla setoyensis</name>
    <dbReference type="NCBI Taxonomy" id="608512"/>
    <lineage>
        <taxon>Eukaryota</taxon>
        <taxon>Viridiplantae</taxon>
        <taxon>Streptophyta</taxon>
        <taxon>Embryophyta</taxon>
        <taxon>Tracheophyta</taxon>
        <taxon>Spermatophyta</taxon>
        <taxon>Magnoliopsida</taxon>
        <taxon>eudicotyledons</taxon>
        <taxon>Gunneridae</taxon>
        <taxon>Pentapetalae</taxon>
        <taxon>asterids</taxon>
        <taxon>lamiids</taxon>
        <taxon>Lamiales</taxon>
        <taxon>Lamiaceae</taxon>
        <taxon>Nepetoideae</taxon>
        <taxon>Elsholtzieae</taxon>
        <taxon>Perilla</taxon>
    </lineage>
</organism>
<evidence type="ECO:0000313" key="2">
    <source>
        <dbReference type="EMBL" id="KAH6835954.1"/>
    </source>
</evidence>
<name>A0AAD4JMB6_PERFH</name>
<dbReference type="GO" id="GO:0005737">
    <property type="term" value="C:cytoplasm"/>
    <property type="evidence" value="ECO:0007669"/>
    <property type="project" value="TreeGrafter"/>
</dbReference>
<reference evidence="2 3" key="1">
    <citation type="journal article" date="2021" name="Nat. Commun.">
        <title>Incipient diploidization of the medicinal plant Perilla within 10,000 years.</title>
        <authorList>
            <person name="Zhang Y."/>
            <person name="Shen Q."/>
            <person name="Leng L."/>
            <person name="Zhang D."/>
            <person name="Chen S."/>
            <person name="Shi Y."/>
            <person name="Ning Z."/>
            <person name="Chen S."/>
        </authorList>
    </citation>
    <scope>NUCLEOTIDE SEQUENCE [LARGE SCALE GENOMIC DNA]</scope>
    <source>
        <strain evidence="3">cv. PC099</strain>
    </source>
</reference>
<dbReference type="EMBL" id="SDAM02000029">
    <property type="protein sequence ID" value="KAH6835954.1"/>
    <property type="molecule type" value="Genomic_DNA"/>
</dbReference>
<keyword evidence="3" id="KW-1185">Reference proteome</keyword>
<evidence type="ECO:0000313" key="3">
    <source>
        <dbReference type="Proteomes" id="UP001190926"/>
    </source>
</evidence>
<proteinExistence type="predicted"/>
<protein>
    <submittedName>
        <fullName evidence="2">Embryo defective 2739</fullName>
    </submittedName>
</protein>
<dbReference type="Proteomes" id="UP001190926">
    <property type="component" value="Unassembled WGS sequence"/>
</dbReference>
<evidence type="ECO:0000259" key="1">
    <source>
        <dbReference type="Pfam" id="PF10189"/>
    </source>
</evidence>